<evidence type="ECO:0000256" key="1">
    <source>
        <dbReference type="ARBA" id="ARBA00022737"/>
    </source>
</evidence>
<protein>
    <submittedName>
        <fullName evidence="4">Uncharacterized protein</fullName>
    </submittedName>
</protein>
<dbReference type="Proteomes" id="UP000494165">
    <property type="component" value="Unassembled WGS sequence"/>
</dbReference>
<name>A0A8S1E3T5_9INSE</name>
<dbReference type="Gene3D" id="1.25.40.20">
    <property type="entry name" value="Ankyrin repeat-containing domain"/>
    <property type="match status" value="4"/>
</dbReference>
<feature type="repeat" description="ANK" evidence="3">
    <location>
        <begin position="216"/>
        <end position="248"/>
    </location>
</feature>
<reference evidence="4 5" key="1">
    <citation type="submission" date="2020-04" db="EMBL/GenBank/DDBJ databases">
        <authorList>
            <person name="Alioto T."/>
            <person name="Alioto T."/>
            <person name="Gomez Garrido J."/>
        </authorList>
    </citation>
    <scope>NUCLEOTIDE SEQUENCE [LARGE SCALE GENOMIC DNA]</scope>
</reference>
<feature type="repeat" description="ANK" evidence="3">
    <location>
        <begin position="448"/>
        <end position="482"/>
    </location>
</feature>
<keyword evidence="2 3" id="KW-0040">ANK repeat</keyword>
<organism evidence="4 5">
    <name type="scientific">Cloeon dipterum</name>
    <dbReference type="NCBI Taxonomy" id="197152"/>
    <lineage>
        <taxon>Eukaryota</taxon>
        <taxon>Metazoa</taxon>
        <taxon>Ecdysozoa</taxon>
        <taxon>Arthropoda</taxon>
        <taxon>Hexapoda</taxon>
        <taxon>Insecta</taxon>
        <taxon>Pterygota</taxon>
        <taxon>Palaeoptera</taxon>
        <taxon>Ephemeroptera</taxon>
        <taxon>Pisciforma</taxon>
        <taxon>Baetidae</taxon>
        <taxon>Cloeon</taxon>
    </lineage>
</organism>
<accession>A0A8S1E3T5</accession>
<dbReference type="AlphaFoldDB" id="A0A8S1E3T5"/>
<dbReference type="PROSITE" id="PS50088">
    <property type="entry name" value="ANK_REPEAT"/>
    <property type="match status" value="5"/>
</dbReference>
<dbReference type="Pfam" id="PF12796">
    <property type="entry name" value="Ank_2"/>
    <property type="match status" value="3"/>
</dbReference>
<proteinExistence type="predicted"/>
<dbReference type="EMBL" id="CADEPI010000728">
    <property type="protein sequence ID" value="CAB3388262.1"/>
    <property type="molecule type" value="Genomic_DNA"/>
</dbReference>
<evidence type="ECO:0000313" key="5">
    <source>
        <dbReference type="Proteomes" id="UP000494165"/>
    </source>
</evidence>
<dbReference type="PROSITE" id="PS50297">
    <property type="entry name" value="ANK_REP_REGION"/>
    <property type="match status" value="3"/>
</dbReference>
<dbReference type="InterPro" id="IPR036770">
    <property type="entry name" value="Ankyrin_rpt-contain_sf"/>
</dbReference>
<sequence length="609" mass="68324">MNSFMSVRDTSRFIEKTTTGLTPLMLAARDENLESCLFLLESGQSAEARTKFGVTILHFAALNKENGVEIVWHLTNQKKLDLKEKDEDGEEAIFYAVRSGNFRMAQSLLEMREEENLNLLHFFIAQNRSDIAQIIHAWNPNLIKKVDSVRRNALHLAAQFADLSACRWLIAEGIDVASTSIFGTALHRAPLNKNHGIELVRFFVSKKLKLNEKSEFGFVPLDAALAAENIDIARELLTLGATLNIKNHNFLLNCVMVNKLNCVKFLHEFDKSLIRGIGTKGRDALHLAAEFSDLEMCRWLVENGVPVDSLNGERQTSVLHHVGLNSKHGTQLVGYFSDLGLDINKHDKYYCFPLNYALKYKNFDVAEEMLKYGADLYALNYDMNIFHACIMGNNLEGVQFVLSKEPEIIYSLANGDLNALHIAANHADLKMCQWLCGKNVDVLNDDELGNTVLHFAAKNKKFGKSLVPFFVSKGVNVNLKNNNSHSAFCLALYTENIAAAEELLKAGADMDIKLENGDNNALHLCTRNNKLLSAKFVVGLNKGLLKEDIRGVTILHMAAQTADLQFCKFLVEKGADVHAKDFLGRSVLAYVPRKHKDKRIYFLSLGVRY</sequence>
<feature type="repeat" description="ANK" evidence="3">
    <location>
        <begin position="550"/>
        <end position="582"/>
    </location>
</feature>
<dbReference type="SMART" id="SM00248">
    <property type="entry name" value="ANK"/>
    <property type="match status" value="14"/>
</dbReference>
<dbReference type="InterPro" id="IPR002110">
    <property type="entry name" value="Ankyrin_rpt"/>
</dbReference>
<keyword evidence="5" id="KW-1185">Reference proteome</keyword>
<gene>
    <name evidence="4" type="ORF">CLODIP_2_CD14133</name>
</gene>
<evidence type="ECO:0000313" key="4">
    <source>
        <dbReference type="EMBL" id="CAB3388262.1"/>
    </source>
</evidence>
<feature type="repeat" description="ANK" evidence="3">
    <location>
        <begin position="280"/>
        <end position="312"/>
    </location>
</feature>
<comment type="caution">
    <text evidence="4">The sequence shown here is derived from an EMBL/GenBank/DDBJ whole genome shotgun (WGS) entry which is preliminary data.</text>
</comment>
<evidence type="ECO:0000256" key="2">
    <source>
        <dbReference type="ARBA" id="ARBA00023043"/>
    </source>
</evidence>
<dbReference type="PANTHER" id="PTHR24198">
    <property type="entry name" value="ANKYRIN REPEAT AND PROTEIN KINASE DOMAIN-CONTAINING PROTEIN"/>
    <property type="match status" value="1"/>
</dbReference>
<dbReference type="Pfam" id="PF00023">
    <property type="entry name" value="Ank"/>
    <property type="match status" value="1"/>
</dbReference>
<evidence type="ECO:0000256" key="3">
    <source>
        <dbReference type="PROSITE-ProRule" id="PRU00023"/>
    </source>
</evidence>
<dbReference type="SUPFAM" id="SSF48403">
    <property type="entry name" value="Ankyrin repeat"/>
    <property type="match status" value="2"/>
</dbReference>
<dbReference type="PANTHER" id="PTHR24198:SF165">
    <property type="entry name" value="ANKYRIN REPEAT-CONTAINING PROTEIN-RELATED"/>
    <property type="match status" value="1"/>
</dbReference>
<keyword evidence="1" id="KW-0677">Repeat</keyword>
<feature type="repeat" description="ANK" evidence="3">
    <location>
        <begin position="19"/>
        <end position="51"/>
    </location>
</feature>
<dbReference type="OrthoDB" id="366390at2759"/>
<dbReference type="GO" id="GO:0005737">
    <property type="term" value="C:cytoplasm"/>
    <property type="evidence" value="ECO:0007669"/>
    <property type="project" value="TreeGrafter"/>
</dbReference>
<dbReference type="Pfam" id="PF13637">
    <property type="entry name" value="Ank_4"/>
    <property type="match status" value="1"/>
</dbReference>